<dbReference type="Proteomes" id="UP001177021">
    <property type="component" value="Unassembled WGS sequence"/>
</dbReference>
<dbReference type="EMBL" id="CASHSV030000513">
    <property type="protein sequence ID" value="CAJ2666811.1"/>
    <property type="molecule type" value="Genomic_DNA"/>
</dbReference>
<evidence type="ECO:0000313" key="1">
    <source>
        <dbReference type="EMBL" id="CAJ2666811.1"/>
    </source>
</evidence>
<keyword evidence="2" id="KW-1185">Reference proteome</keyword>
<sequence>MDGSVTNDEVRKATHAVEESSAGFFVTIGLFLWLGSDLLLVMSASQFISVFFSGPGFVFLCTGCGCVVRLFVGFLEYGCVARLS</sequence>
<protein>
    <submittedName>
        <fullName evidence="1">Uncharacterized protein</fullName>
    </submittedName>
</protein>
<comment type="caution">
    <text evidence="1">The sequence shown here is derived from an EMBL/GenBank/DDBJ whole genome shotgun (WGS) entry which is preliminary data.</text>
</comment>
<reference evidence="1" key="1">
    <citation type="submission" date="2023-10" db="EMBL/GenBank/DDBJ databases">
        <authorList>
            <person name="Rodriguez Cubillos JULIANA M."/>
            <person name="De Vega J."/>
        </authorList>
    </citation>
    <scope>NUCLEOTIDE SEQUENCE</scope>
</reference>
<name>A0ACB0LEK8_TRIPR</name>
<gene>
    <name evidence="1" type="ORF">MILVUS5_LOCUS31551</name>
</gene>
<evidence type="ECO:0000313" key="2">
    <source>
        <dbReference type="Proteomes" id="UP001177021"/>
    </source>
</evidence>
<accession>A0ACB0LEK8</accession>
<proteinExistence type="predicted"/>
<organism evidence="1 2">
    <name type="scientific">Trifolium pratense</name>
    <name type="common">Red clover</name>
    <dbReference type="NCBI Taxonomy" id="57577"/>
    <lineage>
        <taxon>Eukaryota</taxon>
        <taxon>Viridiplantae</taxon>
        <taxon>Streptophyta</taxon>
        <taxon>Embryophyta</taxon>
        <taxon>Tracheophyta</taxon>
        <taxon>Spermatophyta</taxon>
        <taxon>Magnoliopsida</taxon>
        <taxon>eudicotyledons</taxon>
        <taxon>Gunneridae</taxon>
        <taxon>Pentapetalae</taxon>
        <taxon>rosids</taxon>
        <taxon>fabids</taxon>
        <taxon>Fabales</taxon>
        <taxon>Fabaceae</taxon>
        <taxon>Papilionoideae</taxon>
        <taxon>50 kb inversion clade</taxon>
        <taxon>NPAAA clade</taxon>
        <taxon>Hologalegina</taxon>
        <taxon>IRL clade</taxon>
        <taxon>Trifolieae</taxon>
        <taxon>Trifolium</taxon>
    </lineage>
</organism>